<protein>
    <submittedName>
        <fullName evidence="1">Uncharacterized protein</fullName>
    </submittedName>
</protein>
<dbReference type="EMBL" id="BAABIY010000012">
    <property type="protein sequence ID" value="GAA5095983.1"/>
    <property type="molecule type" value="Genomic_DNA"/>
</dbReference>
<reference evidence="2" key="1">
    <citation type="journal article" date="2019" name="Int. J. Syst. Evol. Microbiol.">
        <title>The Global Catalogue of Microorganisms (GCM) 10K type strain sequencing project: providing services to taxonomists for standard genome sequencing and annotation.</title>
        <authorList>
            <consortium name="The Broad Institute Genomics Platform"/>
            <consortium name="The Broad Institute Genome Sequencing Center for Infectious Disease"/>
            <person name="Wu L."/>
            <person name="Ma J."/>
        </authorList>
    </citation>
    <scope>NUCLEOTIDE SEQUENCE [LARGE SCALE GENOMIC DNA]</scope>
    <source>
        <strain evidence="2">JCM 17706</strain>
    </source>
</reference>
<sequence>MIDTANLYLHKCKGKDSGAQWISPHTVYRKGIYKIPQSLLSPFDKLCLPLSTVKNKQKLKNYPILLSSRHSFSDA</sequence>
<accession>A0ABP9MKN7</accession>
<gene>
    <name evidence="1" type="ORF">GCM10023260_04370</name>
</gene>
<proteinExistence type="predicted"/>
<name>A0ABP9MKN7_9HYPH</name>
<organism evidence="1 2">
    <name type="scientific">Bartonella acomydis</name>
    <dbReference type="NCBI Taxonomy" id="686234"/>
    <lineage>
        <taxon>Bacteria</taxon>
        <taxon>Pseudomonadati</taxon>
        <taxon>Pseudomonadota</taxon>
        <taxon>Alphaproteobacteria</taxon>
        <taxon>Hyphomicrobiales</taxon>
        <taxon>Bartonellaceae</taxon>
        <taxon>Bartonella</taxon>
    </lineage>
</organism>
<evidence type="ECO:0000313" key="2">
    <source>
        <dbReference type="Proteomes" id="UP001501525"/>
    </source>
</evidence>
<keyword evidence="2" id="KW-1185">Reference proteome</keyword>
<comment type="caution">
    <text evidence="1">The sequence shown here is derived from an EMBL/GenBank/DDBJ whole genome shotgun (WGS) entry which is preliminary data.</text>
</comment>
<evidence type="ECO:0000313" key="1">
    <source>
        <dbReference type="EMBL" id="GAA5095983.1"/>
    </source>
</evidence>
<dbReference type="Proteomes" id="UP001501525">
    <property type="component" value="Unassembled WGS sequence"/>
</dbReference>